<evidence type="ECO:0000256" key="3">
    <source>
        <dbReference type="ARBA" id="ARBA00022833"/>
    </source>
</evidence>
<dbReference type="InterPro" id="IPR006330">
    <property type="entry name" value="Ado/ade_deaminase"/>
</dbReference>
<dbReference type="GO" id="GO:0043103">
    <property type="term" value="P:hypoxanthine salvage"/>
    <property type="evidence" value="ECO:0007669"/>
    <property type="project" value="UniProtKB-UniRule"/>
</dbReference>
<organism evidence="7 8">
    <name type="scientific">Agaribacter marinus</name>
    <dbReference type="NCBI Taxonomy" id="1431249"/>
    <lineage>
        <taxon>Bacteria</taxon>
        <taxon>Pseudomonadati</taxon>
        <taxon>Pseudomonadota</taxon>
        <taxon>Gammaproteobacteria</taxon>
        <taxon>Alteromonadales</taxon>
        <taxon>Alteromonadaceae</taxon>
        <taxon>Agaribacter</taxon>
    </lineage>
</organism>
<dbReference type="GO" id="GO:0009117">
    <property type="term" value="P:nucleotide metabolic process"/>
    <property type="evidence" value="ECO:0007669"/>
    <property type="project" value="UniProtKB-KW"/>
</dbReference>
<dbReference type="HAMAP" id="MF_01962">
    <property type="entry name" value="Adenine_deaminase"/>
    <property type="match status" value="1"/>
</dbReference>
<feature type="binding site" evidence="5">
    <location>
        <position position="196"/>
    </location>
    <ligand>
        <name>Zn(2+)</name>
        <dbReference type="ChEBI" id="CHEBI:29105"/>
        <note>catalytic</note>
    </ligand>
</feature>
<dbReference type="GO" id="GO:0006146">
    <property type="term" value="P:adenine catabolic process"/>
    <property type="evidence" value="ECO:0007669"/>
    <property type="project" value="UniProtKB-UniRule"/>
</dbReference>
<evidence type="ECO:0000256" key="2">
    <source>
        <dbReference type="ARBA" id="ARBA00022801"/>
    </source>
</evidence>
<gene>
    <name evidence="7" type="primary">add_2</name>
    <name evidence="7" type="ORF">GCM10007852_11700</name>
</gene>
<comment type="similarity">
    <text evidence="5">Belongs to the metallo-dependent hydrolases superfamily. Adenosine and AMP deaminases family. Adenine deaminase type 2 subfamily.</text>
</comment>
<evidence type="ECO:0000259" key="6">
    <source>
        <dbReference type="Pfam" id="PF00962"/>
    </source>
</evidence>
<keyword evidence="4 5" id="KW-0546">Nucleotide metabolism</keyword>
<dbReference type="GO" id="GO:0005829">
    <property type="term" value="C:cytosol"/>
    <property type="evidence" value="ECO:0007669"/>
    <property type="project" value="TreeGrafter"/>
</dbReference>
<accession>A0AA37WHZ9</accession>
<feature type="binding site" evidence="5">
    <location>
        <position position="16"/>
    </location>
    <ligand>
        <name>Zn(2+)</name>
        <dbReference type="ChEBI" id="CHEBI:29105"/>
        <note>catalytic</note>
    </ligand>
</feature>
<name>A0AA37WHZ9_9ALTE</name>
<protein>
    <recommendedName>
        <fullName evidence="5">Adenine deaminase</fullName>
        <shortName evidence="5">ADE</shortName>
        <ecNumber evidence="5">3.5.4.2</ecNumber>
    </recommendedName>
    <alternativeName>
        <fullName evidence="5">Adenine aminohydrolase</fullName>
        <shortName evidence="5">AAH</shortName>
    </alternativeName>
</protein>
<dbReference type="PANTHER" id="PTHR43114:SF6">
    <property type="entry name" value="ADENINE DEAMINASE"/>
    <property type="match status" value="1"/>
</dbReference>
<feature type="binding site" evidence="5">
    <location>
        <position position="277"/>
    </location>
    <ligand>
        <name>Zn(2+)</name>
        <dbReference type="ChEBI" id="CHEBI:29105"/>
        <note>catalytic</note>
    </ligand>
</feature>
<comment type="cofactor">
    <cofactor evidence="5">
        <name>Zn(2+)</name>
        <dbReference type="ChEBI" id="CHEBI:29105"/>
    </cofactor>
    <text evidence="5">Binds 1 zinc ion per subunit.</text>
</comment>
<dbReference type="InterPro" id="IPR032466">
    <property type="entry name" value="Metal_Hydrolase"/>
</dbReference>
<evidence type="ECO:0000256" key="1">
    <source>
        <dbReference type="ARBA" id="ARBA00022723"/>
    </source>
</evidence>
<dbReference type="EMBL" id="BSOT01000005">
    <property type="protein sequence ID" value="GLR70262.1"/>
    <property type="molecule type" value="Genomic_DNA"/>
</dbReference>
<comment type="function">
    <text evidence="5">Catalyzes the hydrolytic deamination of adenine to hypoxanthine. Plays an important role in the purine salvage pathway and in nitrogen catabolism.</text>
</comment>
<dbReference type="FunFam" id="3.20.20.140:FF:000039">
    <property type="entry name" value="Adenine deaminase"/>
    <property type="match status" value="1"/>
</dbReference>
<sequence>MADIKLLASLPKAELHLHIEGTLEPTLMWALAKKHGITLPYNSVDDIAKAYQFDDLQSFLDLYYQGANVLRDEDDFFQLMWAYLLRCKEDNVVHTEMMIDPQTHTSRGIGFDVFMTGFTRAIEKAKNELGISCYLILSFLRHLSEEDAIETLAQANDYYEDFIAVGLDSSELGNPPEKFVNVFEQARALGFKCVAHAGEEGPPEYVWQALELLKVDRIDHGVRSAEDPKLMTHLAAQKIPLTVCPQSNLKLRVVNDMAEHNILKLLDEGLLVTVNSDDPSYFGGYMNDNFVALNDALSMSDAQMIKLAKHSFDGSFLPETIKQQWLSHIDDVVSNRVSS</sequence>
<dbReference type="PANTHER" id="PTHR43114">
    <property type="entry name" value="ADENINE DEAMINASE"/>
    <property type="match status" value="1"/>
</dbReference>
<keyword evidence="3 5" id="KW-0862">Zinc</keyword>
<dbReference type="InterPro" id="IPR028892">
    <property type="entry name" value="ADE"/>
</dbReference>
<dbReference type="CDD" id="cd01320">
    <property type="entry name" value="ADA"/>
    <property type="match status" value="1"/>
</dbReference>
<dbReference type="Pfam" id="PF00962">
    <property type="entry name" value="A_deaminase"/>
    <property type="match status" value="1"/>
</dbReference>
<reference evidence="7" key="2">
    <citation type="submission" date="2023-01" db="EMBL/GenBank/DDBJ databases">
        <title>Draft genome sequence of Agaribacter marinus strain NBRC 110023.</title>
        <authorList>
            <person name="Sun Q."/>
            <person name="Mori K."/>
        </authorList>
    </citation>
    <scope>NUCLEOTIDE SEQUENCE</scope>
    <source>
        <strain evidence="7">NBRC 110023</strain>
    </source>
</reference>
<feature type="binding site" evidence="5">
    <location>
        <position position="18"/>
    </location>
    <ligand>
        <name>Zn(2+)</name>
        <dbReference type="ChEBI" id="CHEBI:29105"/>
        <note>catalytic</note>
    </ligand>
</feature>
<keyword evidence="2 5" id="KW-0378">Hydrolase</keyword>
<comment type="caution">
    <text evidence="7">The sequence shown here is derived from an EMBL/GenBank/DDBJ whole genome shotgun (WGS) entry which is preliminary data.</text>
</comment>
<dbReference type="GO" id="GO:0000034">
    <property type="term" value="F:adenine deaminase activity"/>
    <property type="evidence" value="ECO:0007669"/>
    <property type="project" value="UniProtKB-UniRule"/>
</dbReference>
<dbReference type="Gene3D" id="3.20.20.140">
    <property type="entry name" value="Metal-dependent hydrolases"/>
    <property type="match status" value="1"/>
</dbReference>
<evidence type="ECO:0000313" key="8">
    <source>
        <dbReference type="Proteomes" id="UP001156601"/>
    </source>
</evidence>
<evidence type="ECO:0000313" key="7">
    <source>
        <dbReference type="EMBL" id="GLR70262.1"/>
    </source>
</evidence>
<feature type="binding site" evidence="5">
    <location>
        <position position="278"/>
    </location>
    <ligand>
        <name>substrate</name>
    </ligand>
</feature>
<keyword evidence="1 5" id="KW-0479">Metal-binding</keyword>
<proteinExistence type="inferred from homology"/>
<dbReference type="SUPFAM" id="SSF51556">
    <property type="entry name" value="Metallo-dependent hydrolases"/>
    <property type="match status" value="1"/>
</dbReference>
<comment type="catalytic activity">
    <reaction evidence="5">
        <text>adenine + H2O + H(+) = hypoxanthine + NH4(+)</text>
        <dbReference type="Rhea" id="RHEA:23688"/>
        <dbReference type="ChEBI" id="CHEBI:15377"/>
        <dbReference type="ChEBI" id="CHEBI:15378"/>
        <dbReference type="ChEBI" id="CHEBI:16708"/>
        <dbReference type="ChEBI" id="CHEBI:17368"/>
        <dbReference type="ChEBI" id="CHEBI:28938"/>
        <dbReference type="EC" id="3.5.4.2"/>
    </reaction>
</comment>
<dbReference type="GO" id="GO:0008270">
    <property type="term" value="F:zinc ion binding"/>
    <property type="evidence" value="ECO:0007669"/>
    <property type="project" value="UniProtKB-UniRule"/>
</dbReference>
<dbReference type="RefSeq" id="WP_284216567.1">
    <property type="nucleotide sequence ID" value="NZ_BSOT01000005.1"/>
</dbReference>
<dbReference type="AlphaFoldDB" id="A0AA37WHZ9"/>
<evidence type="ECO:0000256" key="4">
    <source>
        <dbReference type="ARBA" id="ARBA00023080"/>
    </source>
</evidence>
<feature type="site" description="Important for catalytic activity" evidence="5">
    <location>
        <position position="220"/>
    </location>
</feature>
<evidence type="ECO:0000256" key="5">
    <source>
        <dbReference type="HAMAP-Rule" id="MF_01962"/>
    </source>
</evidence>
<feature type="active site" description="Proton donor" evidence="5">
    <location>
        <position position="199"/>
    </location>
</feature>
<dbReference type="EC" id="3.5.4.2" evidence="5"/>
<keyword evidence="8" id="KW-1185">Reference proteome</keyword>
<dbReference type="InterPro" id="IPR001365">
    <property type="entry name" value="A_deaminase_dom"/>
</dbReference>
<dbReference type="Proteomes" id="UP001156601">
    <property type="component" value="Unassembled WGS sequence"/>
</dbReference>
<dbReference type="NCBIfam" id="NF006850">
    <property type="entry name" value="PRK09358.1-6"/>
    <property type="match status" value="1"/>
</dbReference>
<reference evidence="7" key="1">
    <citation type="journal article" date="2014" name="Int. J. Syst. Evol. Microbiol.">
        <title>Complete genome sequence of Corynebacterium casei LMG S-19264T (=DSM 44701T), isolated from a smear-ripened cheese.</title>
        <authorList>
            <consortium name="US DOE Joint Genome Institute (JGI-PGF)"/>
            <person name="Walter F."/>
            <person name="Albersmeier A."/>
            <person name="Kalinowski J."/>
            <person name="Ruckert C."/>
        </authorList>
    </citation>
    <scope>NUCLEOTIDE SEQUENCE</scope>
    <source>
        <strain evidence="7">NBRC 110023</strain>
    </source>
</reference>
<feature type="domain" description="Adenosine deaminase" evidence="6">
    <location>
        <begin position="11"/>
        <end position="331"/>
    </location>
</feature>
<dbReference type="NCBIfam" id="TIGR01430">
    <property type="entry name" value="aden_deam"/>
    <property type="match status" value="1"/>
</dbReference>